<feature type="region of interest" description="Disordered" evidence="2">
    <location>
        <begin position="53"/>
        <end position="77"/>
    </location>
</feature>
<dbReference type="Gene3D" id="3.40.50.1820">
    <property type="entry name" value="alpha/beta hydrolase"/>
    <property type="match status" value="2"/>
</dbReference>
<feature type="compositionally biased region" description="Low complexity" evidence="2">
    <location>
        <begin position="66"/>
        <end position="77"/>
    </location>
</feature>
<name>A0AAV7GVV3_DENCH</name>
<dbReference type="PANTHER" id="PTHR10992">
    <property type="entry name" value="METHYLESTERASE FAMILY MEMBER"/>
    <property type="match status" value="1"/>
</dbReference>
<feature type="compositionally biased region" description="Basic and acidic residues" evidence="2">
    <location>
        <begin position="11"/>
        <end position="21"/>
    </location>
</feature>
<dbReference type="GO" id="GO:0009696">
    <property type="term" value="P:salicylic acid metabolic process"/>
    <property type="evidence" value="ECO:0007669"/>
    <property type="project" value="TreeGrafter"/>
</dbReference>
<dbReference type="GO" id="GO:0009694">
    <property type="term" value="P:jasmonic acid metabolic process"/>
    <property type="evidence" value="ECO:0007669"/>
    <property type="project" value="TreeGrafter"/>
</dbReference>
<dbReference type="FunFam" id="3.40.50.1820:FF:000025">
    <property type="entry name" value="putative methylesterase 11, chloroplastic"/>
    <property type="match status" value="1"/>
</dbReference>
<evidence type="ECO:0000313" key="4">
    <source>
        <dbReference type="EMBL" id="KAH0460811.1"/>
    </source>
</evidence>
<dbReference type="InterPro" id="IPR000073">
    <property type="entry name" value="AB_hydrolase_1"/>
</dbReference>
<dbReference type="EMBL" id="JAGFBR010000009">
    <property type="protein sequence ID" value="KAH0460811.1"/>
    <property type="molecule type" value="Genomic_DNA"/>
</dbReference>
<dbReference type="InterPro" id="IPR045889">
    <property type="entry name" value="MES/HNL"/>
</dbReference>
<dbReference type="GO" id="GO:0080030">
    <property type="term" value="F:methyl indole-3-acetate esterase activity"/>
    <property type="evidence" value="ECO:0007669"/>
    <property type="project" value="TreeGrafter"/>
</dbReference>
<dbReference type="InterPro" id="IPR029058">
    <property type="entry name" value="AB_hydrolase_fold"/>
</dbReference>
<evidence type="ECO:0000256" key="1">
    <source>
        <dbReference type="ARBA" id="ARBA00022801"/>
    </source>
</evidence>
<dbReference type="GO" id="GO:0080032">
    <property type="term" value="F:methyl jasmonate esterase activity"/>
    <property type="evidence" value="ECO:0007669"/>
    <property type="project" value="TreeGrafter"/>
</dbReference>
<dbReference type="GO" id="GO:0080031">
    <property type="term" value="F:methyl salicylate esterase activity"/>
    <property type="evidence" value="ECO:0007669"/>
    <property type="project" value="TreeGrafter"/>
</dbReference>
<keyword evidence="1" id="KW-0378">Hydrolase</keyword>
<accession>A0AAV7GVV3</accession>
<dbReference type="AlphaFoldDB" id="A0AAV7GVV3"/>
<gene>
    <name evidence="4" type="ORF">IEQ34_008386</name>
</gene>
<evidence type="ECO:0000259" key="3">
    <source>
        <dbReference type="Pfam" id="PF00561"/>
    </source>
</evidence>
<dbReference type="PANTHER" id="PTHR10992:SF785">
    <property type="entry name" value="METHYLESTERASE 14, CHLOROPLASTIC-RELATED"/>
    <property type="match status" value="1"/>
</dbReference>
<reference evidence="4 5" key="1">
    <citation type="journal article" date="2021" name="Hortic Res">
        <title>Chromosome-scale assembly of the Dendrobium chrysotoxum genome enhances the understanding of orchid evolution.</title>
        <authorList>
            <person name="Zhang Y."/>
            <person name="Zhang G.Q."/>
            <person name="Zhang D."/>
            <person name="Liu X.D."/>
            <person name="Xu X.Y."/>
            <person name="Sun W.H."/>
            <person name="Yu X."/>
            <person name="Zhu X."/>
            <person name="Wang Z.W."/>
            <person name="Zhao X."/>
            <person name="Zhong W.Y."/>
            <person name="Chen H."/>
            <person name="Yin W.L."/>
            <person name="Huang T."/>
            <person name="Niu S.C."/>
            <person name="Liu Z.J."/>
        </authorList>
    </citation>
    <scope>NUCLEOTIDE SEQUENCE [LARGE SCALE GENOMIC DNA]</scope>
    <source>
        <strain evidence="4">Lindl</strain>
    </source>
</reference>
<protein>
    <recommendedName>
        <fullName evidence="3">AB hydrolase-1 domain-containing protein</fullName>
    </recommendedName>
</protein>
<proteinExistence type="predicted"/>
<dbReference type="Proteomes" id="UP000775213">
    <property type="component" value="Unassembled WGS sequence"/>
</dbReference>
<dbReference type="Pfam" id="PF00561">
    <property type="entry name" value="Abhydrolase_1"/>
    <property type="match status" value="1"/>
</dbReference>
<feature type="region of interest" description="Disordered" evidence="2">
    <location>
        <begin position="1"/>
        <end position="27"/>
    </location>
</feature>
<dbReference type="SUPFAM" id="SSF53474">
    <property type="entry name" value="alpha/beta-Hydrolases"/>
    <property type="match status" value="1"/>
</dbReference>
<organism evidence="4 5">
    <name type="scientific">Dendrobium chrysotoxum</name>
    <name type="common">Orchid</name>
    <dbReference type="NCBI Taxonomy" id="161865"/>
    <lineage>
        <taxon>Eukaryota</taxon>
        <taxon>Viridiplantae</taxon>
        <taxon>Streptophyta</taxon>
        <taxon>Embryophyta</taxon>
        <taxon>Tracheophyta</taxon>
        <taxon>Spermatophyta</taxon>
        <taxon>Magnoliopsida</taxon>
        <taxon>Liliopsida</taxon>
        <taxon>Asparagales</taxon>
        <taxon>Orchidaceae</taxon>
        <taxon>Epidendroideae</taxon>
        <taxon>Malaxideae</taxon>
        <taxon>Dendrobiinae</taxon>
        <taxon>Dendrobium</taxon>
    </lineage>
</organism>
<sequence>MGNGLGCIPRTESRGDIESRCKSSSRARRKMITEEDLLHRQALAMAIQQHQLSQRFDGSMSRRIGSTSSRKQTPSSSFRKPVPIVLDNLETKKIILVHGEGFGAWCWYKILPLVEDAGLHPIALDLTGSGIDHTDVNSIMTLADYTKPLLDYLHNLREDEKVILVGHSCGGASVSYALECFPKKITKAIFLGATMILDGQRPFDVFAEELASADIFMQESQLLLYANGKDKPPTGLMLDKEQLKALYFNQSPSKVCCGARFVFRIIYSLFFFLNFLKMQALGHYFWPSKFINDKLAIPVPLLTEYEHFLIVNNKDIDFRLCTSDKRNERAFGGLPIPAGITDDLEVATILDEVMTKKSSGNILEEDEMLKQRVAELEAKDIALASVSMRPIPLAPIMEKLSLTAENYGSVRRYFIQMLDDRVLSPDLQEKLVRENPPCQVFKLKGSDHCPFFSKPQSLCKILLEIAQLI</sequence>
<keyword evidence="5" id="KW-1185">Reference proteome</keyword>
<feature type="domain" description="AB hydrolase-1" evidence="3">
    <location>
        <begin position="94"/>
        <end position="196"/>
    </location>
</feature>
<evidence type="ECO:0000313" key="5">
    <source>
        <dbReference type="Proteomes" id="UP000775213"/>
    </source>
</evidence>
<evidence type="ECO:0000256" key="2">
    <source>
        <dbReference type="SAM" id="MobiDB-lite"/>
    </source>
</evidence>
<comment type="caution">
    <text evidence="4">The sequence shown here is derived from an EMBL/GenBank/DDBJ whole genome shotgun (WGS) entry which is preliminary data.</text>
</comment>